<feature type="compositionally biased region" description="Basic residues" evidence="5">
    <location>
        <begin position="25"/>
        <end position="35"/>
    </location>
</feature>
<dbReference type="PROSITE" id="PS50110">
    <property type="entry name" value="RESPONSE_REGULATORY"/>
    <property type="match status" value="1"/>
</dbReference>
<accession>A0A2V5KTE4</accession>
<evidence type="ECO:0000313" key="8">
    <source>
        <dbReference type="EMBL" id="PYI54987.1"/>
    </source>
</evidence>
<evidence type="ECO:0000256" key="5">
    <source>
        <dbReference type="SAM" id="MobiDB-lite"/>
    </source>
</evidence>
<evidence type="ECO:0000256" key="3">
    <source>
        <dbReference type="ARBA" id="ARBA00023163"/>
    </source>
</evidence>
<evidence type="ECO:0000256" key="1">
    <source>
        <dbReference type="ARBA" id="ARBA00023015"/>
    </source>
</evidence>
<dbReference type="PANTHER" id="PTHR43280">
    <property type="entry name" value="ARAC-FAMILY TRANSCRIPTIONAL REGULATOR"/>
    <property type="match status" value="1"/>
</dbReference>
<dbReference type="CDD" id="cd17536">
    <property type="entry name" value="REC_YesN-like"/>
    <property type="match status" value="1"/>
</dbReference>
<dbReference type="PROSITE" id="PS01124">
    <property type="entry name" value="HTH_ARAC_FAMILY_2"/>
    <property type="match status" value="1"/>
</dbReference>
<dbReference type="SUPFAM" id="SSF52172">
    <property type="entry name" value="CheY-like"/>
    <property type="match status" value="1"/>
</dbReference>
<dbReference type="InterPro" id="IPR018060">
    <property type="entry name" value="HTH_AraC"/>
</dbReference>
<evidence type="ECO:0000313" key="9">
    <source>
        <dbReference type="Proteomes" id="UP000247476"/>
    </source>
</evidence>
<dbReference type="SMART" id="SM00342">
    <property type="entry name" value="HTH_ARAC"/>
    <property type="match status" value="1"/>
</dbReference>
<dbReference type="AlphaFoldDB" id="A0A2V5KTE4"/>
<dbReference type="Gene3D" id="1.10.10.60">
    <property type="entry name" value="Homeodomain-like"/>
    <property type="match status" value="2"/>
</dbReference>
<dbReference type="InterPro" id="IPR018062">
    <property type="entry name" value="HTH_AraC-typ_CS"/>
</dbReference>
<reference evidence="8 9" key="1">
    <citation type="submission" date="2018-05" db="EMBL/GenBank/DDBJ databases">
        <title>Paenibacillus flagellatus sp. nov., isolated from selenium mineral soil.</title>
        <authorList>
            <person name="Dai X."/>
        </authorList>
    </citation>
    <scope>NUCLEOTIDE SEQUENCE [LARGE SCALE GENOMIC DNA]</scope>
    <source>
        <strain evidence="8 9">DXL2</strain>
    </source>
</reference>
<dbReference type="Pfam" id="PF00072">
    <property type="entry name" value="Response_reg"/>
    <property type="match status" value="1"/>
</dbReference>
<dbReference type="InterPro" id="IPR001789">
    <property type="entry name" value="Sig_transdc_resp-reg_receiver"/>
</dbReference>
<evidence type="ECO:0000259" key="6">
    <source>
        <dbReference type="PROSITE" id="PS01124"/>
    </source>
</evidence>
<organism evidence="8 9">
    <name type="scientific">Paenibacillus flagellatus</name>
    <dbReference type="NCBI Taxonomy" id="2211139"/>
    <lineage>
        <taxon>Bacteria</taxon>
        <taxon>Bacillati</taxon>
        <taxon>Bacillota</taxon>
        <taxon>Bacilli</taxon>
        <taxon>Bacillales</taxon>
        <taxon>Paenibacillaceae</taxon>
        <taxon>Paenibacillus</taxon>
    </lineage>
</organism>
<name>A0A2V5KTE4_9BACL</name>
<feature type="compositionally biased region" description="Basic residues" evidence="5">
    <location>
        <begin position="50"/>
        <end position="65"/>
    </location>
</feature>
<dbReference type="GO" id="GO:0003700">
    <property type="term" value="F:DNA-binding transcription factor activity"/>
    <property type="evidence" value="ECO:0007669"/>
    <property type="project" value="InterPro"/>
</dbReference>
<evidence type="ECO:0000259" key="7">
    <source>
        <dbReference type="PROSITE" id="PS50110"/>
    </source>
</evidence>
<gene>
    <name evidence="8" type="ORF">DLM86_10615</name>
</gene>
<dbReference type="SMART" id="SM00448">
    <property type="entry name" value="REC"/>
    <property type="match status" value="1"/>
</dbReference>
<keyword evidence="1" id="KW-0805">Transcription regulation</keyword>
<dbReference type="Proteomes" id="UP000247476">
    <property type="component" value="Unassembled WGS sequence"/>
</dbReference>
<keyword evidence="9" id="KW-1185">Reference proteome</keyword>
<dbReference type="Pfam" id="PF12833">
    <property type="entry name" value="HTH_18"/>
    <property type="match status" value="1"/>
</dbReference>
<feature type="modified residue" description="4-aspartylphosphate" evidence="4">
    <location>
        <position position="134"/>
    </location>
</feature>
<dbReference type="GO" id="GO:0000160">
    <property type="term" value="P:phosphorelay signal transduction system"/>
    <property type="evidence" value="ECO:0007669"/>
    <property type="project" value="InterPro"/>
</dbReference>
<dbReference type="InterPro" id="IPR009057">
    <property type="entry name" value="Homeodomain-like_sf"/>
</dbReference>
<keyword evidence="2" id="KW-0238">DNA-binding</keyword>
<keyword evidence="4" id="KW-0597">Phosphoprotein</keyword>
<evidence type="ECO:0008006" key="10">
    <source>
        <dbReference type="Google" id="ProtNLM"/>
    </source>
</evidence>
<sequence length="412" mass="47423">MDRGERQRQRNEPRRGGPASCGPARFRRRPGRARHRPELRQTDALPQIRDRRRIPHRKPGRRRNGGHLDDSAGDERRIDLIRTIVVDDDHLVRKGFIGIMPWDKFGFRIIGEAANGKAALDMLAEREADLLITDLAMPVMSGMELMRQVKESYPHVRLVVLTFHHDFELIQEALRLGAIDYITKVELEQERMEDMLRRISERIAAEQPAPQAPSIDKLAERWSSLRWMWDDELFRRMADELRELDLSPDRLAELYRLASGHWRELLPAEWRDRPLAADEDGVGRLAAVRESVRRSSGAMGYSEEVLGCVHKAVALIREGFAGELHLPDVAKAVNMSRSYFSRCFRDIVGMTFHEFVTERRIECAKSLLVGTGRPIHWVSAQSGYPNEKYFCKAFRQATGLLPSEFRKSALKS</sequence>
<protein>
    <recommendedName>
        <fullName evidence="10">DNA-binding response regulator</fullName>
    </recommendedName>
</protein>
<evidence type="ECO:0000256" key="2">
    <source>
        <dbReference type="ARBA" id="ARBA00023125"/>
    </source>
</evidence>
<feature type="domain" description="Response regulatory" evidence="7">
    <location>
        <begin position="82"/>
        <end position="199"/>
    </location>
</feature>
<proteinExistence type="predicted"/>
<dbReference type="Gene3D" id="3.40.50.2300">
    <property type="match status" value="1"/>
</dbReference>
<feature type="domain" description="HTH araC/xylS-type" evidence="6">
    <location>
        <begin position="310"/>
        <end position="408"/>
    </location>
</feature>
<keyword evidence="3" id="KW-0804">Transcription</keyword>
<comment type="caution">
    <text evidence="8">The sequence shown here is derived from an EMBL/GenBank/DDBJ whole genome shotgun (WGS) entry which is preliminary data.</text>
</comment>
<dbReference type="EMBL" id="QJVJ01000004">
    <property type="protein sequence ID" value="PYI54987.1"/>
    <property type="molecule type" value="Genomic_DNA"/>
</dbReference>
<dbReference type="PROSITE" id="PS00041">
    <property type="entry name" value="HTH_ARAC_FAMILY_1"/>
    <property type="match status" value="1"/>
</dbReference>
<feature type="region of interest" description="Disordered" evidence="5">
    <location>
        <begin position="1"/>
        <end position="72"/>
    </location>
</feature>
<dbReference type="SUPFAM" id="SSF46689">
    <property type="entry name" value="Homeodomain-like"/>
    <property type="match status" value="2"/>
</dbReference>
<dbReference type="InterPro" id="IPR011006">
    <property type="entry name" value="CheY-like_superfamily"/>
</dbReference>
<feature type="compositionally biased region" description="Basic and acidic residues" evidence="5">
    <location>
        <begin position="1"/>
        <end position="15"/>
    </location>
</feature>
<evidence type="ECO:0000256" key="4">
    <source>
        <dbReference type="PROSITE-ProRule" id="PRU00169"/>
    </source>
</evidence>
<dbReference type="PANTHER" id="PTHR43280:SF2">
    <property type="entry name" value="HTH-TYPE TRANSCRIPTIONAL REGULATOR EXSA"/>
    <property type="match status" value="1"/>
</dbReference>
<dbReference type="GO" id="GO:0043565">
    <property type="term" value="F:sequence-specific DNA binding"/>
    <property type="evidence" value="ECO:0007669"/>
    <property type="project" value="InterPro"/>
</dbReference>